<dbReference type="EMBL" id="QGDO01000001">
    <property type="protein sequence ID" value="PWJ44042.1"/>
    <property type="molecule type" value="Genomic_DNA"/>
</dbReference>
<dbReference type="InterPro" id="IPR029058">
    <property type="entry name" value="AB_hydrolase_fold"/>
</dbReference>
<keyword evidence="3" id="KW-1185">Reference proteome</keyword>
<keyword evidence="2" id="KW-0645">Protease</keyword>
<evidence type="ECO:0000313" key="2">
    <source>
        <dbReference type="EMBL" id="PWJ44042.1"/>
    </source>
</evidence>
<comment type="caution">
    <text evidence="2">The sequence shown here is derived from an EMBL/GenBank/DDBJ whole genome shotgun (WGS) entry which is preliminary data.</text>
</comment>
<dbReference type="GO" id="GO:0004177">
    <property type="term" value="F:aminopeptidase activity"/>
    <property type="evidence" value="ECO:0007669"/>
    <property type="project" value="UniProtKB-KW"/>
</dbReference>
<keyword evidence="2" id="KW-0031">Aminopeptidase</keyword>
<dbReference type="InterPro" id="IPR022742">
    <property type="entry name" value="Hydrolase_4"/>
</dbReference>
<dbReference type="PANTHER" id="PTHR46438:SF11">
    <property type="entry name" value="LIPASE-RELATED"/>
    <property type="match status" value="1"/>
</dbReference>
<dbReference type="Pfam" id="PF12146">
    <property type="entry name" value="Hydrolase_4"/>
    <property type="match status" value="1"/>
</dbReference>
<keyword evidence="2" id="KW-0378">Hydrolase</keyword>
<dbReference type="Gene3D" id="3.40.50.1820">
    <property type="entry name" value="alpha/beta hydrolase"/>
    <property type="match status" value="1"/>
</dbReference>
<feature type="domain" description="Serine aminopeptidase S33" evidence="1">
    <location>
        <begin position="85"/>
        <end position="184"/>
    </location>
</feature>
<dbReference type="Proteomes" id="UP000245535">
    <property type="component" value="Unassembled WGS sequence"/>
</dbReference>
<sequence length="302" mass="34304">MPQIEQKVEKKKIPLNFRIIRWLFPKVEKISLSLSGKMFVYFFFKVFRLPINSRDKALLDQAKQQTLKINGYDIQVYVWGEGKPILLVHGWMGKVSQFSKFIEKFTQEGYACISFDLVGHGKSEGNRTHLLEASELILEIQKQFGDFEMVVGHSLGGVASLLALTKRKFSKKLMMIASPAIANEILDGFCRNVNASNKNYPYFLSWVQNQLGRDFYSFEAKQLVEKIEGVDLLLAYDTDDDQVSEENPKVMKQSYPSAKVIYTSGLGHNKIVRDESVVSAAYDHLTKSENSTAPIEKKVAAI</sequence>
<gene>
    <name evidence="2" type="ORF">BC781_101392</name>
</gene>
<proteinExistence type="predicted"/>
<dbReference type="SUPFAM" id="SSF53474">
    <property type="entry name" value="alpha/beta-Hydrolases"/>
    <property type="match status" value="1"/>
</dbReference>
<accession>A0A315ZFE3</accession>
<name>A0A315ZFE3_SEDFL</name>
<dbReference type="AlphaFoldDB" id="A0A315ZFE3"/>
<evidence type="ECO:0000313" key="3">
    <source>
        <dbReference type="Proteomes" id="UP000245535"/>
    </source>
</evidence>
<dbReference type="PANTHER" id="PTHR46438">
    <property type="entry name" value="ALPHA/BETA-HYDROLASES SUPERFAMILY PROTEIN"/>
    <property type="match status" value="1"/>
</dbReference>
<reference evidence="2 3" key="1">
    <citation type="submission" date="2018-03" db="EMBL/GenBank/DDBJ databases">
        <title>Genomic Encyclopedia of Archaeal and Bacterial Type Strains, Phase II (KMG-II): from individual species to whole genera.</title>
        <authorList>
            <person name="Goeker M."/>
        </authorList>
    </citation>
    <scope>NUCLEOTIDE SEQUENCE [LARGE SCALE GENOMIC DNA]</scope>
    <source>
        <strain evidence="2 3">DSM 28229</strain>
    </source>
</reference>
<evidence type="ECO:0000259" key="1">
    <source>
        <dbReference type="Pfam" id="PF12146"/>
    </source>
</evidence>
<protein>
    <submittedName>
        <fullName evidence="2">Serine aminopeptidase S33 family</fullName>
    </submittedName>
</protein>
<organism evidence="2 3">
    <name type="scientific">Sediminitomix flava</name>
    <dbReference type="NCBI Taxonomy" id="379075"/>
    <lineage>
        <taxon>Bacteria</taxon>
        <taxon>Pseudomonadati</taxon>
        <taxon>Bacteroidota</taxon>
        <taxon>Cytophagia</taxon>
        <taxon>Cytophagales</taxon>
        <taxon>Flammeovirgaceae</taxon>
        <taxon>Sediminitomix</taxon>
    </lineage>
</organism>